<evidence type="ECO:0000256" key="1">
    <source>
        <dbReference type="SAM" id="MobiDB-lite"/>
    </source>
</evidence>
<feature type="region of interest" description="Disordered" evidence="1">
    <location>
        <begin position="64"/>
        <end position="86"/>
    </location>
</feature>
<accession>A0ABN1B8C6</accession>
<protein>
    <recommendedName>
        <fullName evidence="4">Transcriptional regulator</fullName>
    </recommendedName>
</protein>
<evidence type="ECO:0000313" key="3">
    <source>
        <dbReference type="Proteomes" id="UP001501706"/>
    </source>
</evidence>
<evidence type="ECO:0000313" key="2">
    <source>
        <dbReference type="EMBL" id="GAA0492332.1"/>
    </source>
</evidence>
<comment type="caution">
    <text evidence="2">The sequence shown here is derived from an EMBL/GenBank/DDBJ whole genome shotgun (WGS) entry which is preliminary data.</text>
</comment>
<dbReference type="EMBL" id="BAAAEN010000002">
    <property type="protein sequence ID" value="GAA0492332.1"/>
    <property type="molecule type" value="Genomic_DNA"/>
</dbReference>
<dbReference type="Proteomes" id="UP001501706">
    <property type="component" value="Unassembled WGS sequence"/>
</dbReference>
<keyword evidence="3" id="KW-1185">Reference proteome</keyword>
<organism evidence="2 3">
    <name type="scientific">Pigmentiphaga daeguensis</name>
    <dbReference type="NCBI Taxonomy" id="414049"/>
    <lineage>
        <taxon>Bacteria</taxon>
        <taxon>Pseudomonadati</taxon>
        <taxon>Pseudomonadota</taxon>
        <taxon>Betaproteobacteria</taxon>
        <taxon>Burkholderiales</taxon>
        <taxon>Alcaligenaceae</taxon>
        <taxon>Pigmentiphaga</taxon>
    </lineage>
</organism>
<gene>
    <name evidence="2" type="ORF">GCM10009097_04990</name>
</gene>
<evidence type="ECO:0008006" key="4">
    <source>
        <dbReference type="Google" id="ProtNLM"/>
    </source>
</evidence>
<sequence length="86" mass="9630">MRLSDLYPSLTTHERETLAAQVGTSTAYLWQLATRWKRKAASIDMIRRLASADARLTVAEMIEEFAEDPSKRQSPTPTPAKEASHA</sequence>
<reference evidence="3" key="1">
    <citation type="journal article" date="2019" name="Int. J. Syst. Evol. Microbiol.">
        <title>The Global Catalogue of Microorganisms (GCM) 10K type strain sequencing project: providing services to taxonomists for standard genome sequencing and annotation.</title>
        <authorList>
            <consortium name="The Broad Institute Genomics Platform"/>
            <consortium name="The Broad Institute Genome Sequencing Center for Infectious Disease"/>
            <person name="Wu L."/>
            <person name="Ma J."/>
        </authorList>
    </citation>
    <scope>NUCLEOTIDE SEQUENCE [LARGE SCALE GENOMIC DNA]</scope>
    <source>
        <strain evidence="3">JCM 14330</strain>
    </source>
</reference>
<name>A0ABN1B8C6_9BURK</name>
<proteinExistence type="predicted"/>